<name>A0ACB9N791_9MYRT</name>
<evidence type="ECO:0000313" key="2">
    <source>
        <dbReference type="Proteomes" id="UP001057402"/>
    </source>
</evidence>
<evidence type="ECO:0000313" key="1">
    <source>
        <dbReference type="EMBL" id="KAI4331659.1"/>
    </source>
</evidence>
<comment type="caution">
    <text evidence="1">The sequence shown here is derived from an EMBL/GenBank/DDBJ whole genome shotgun (WGS) entry which is preliminary data.</text>
</comment>
<keyword evidence="2" id="KW-1185">Reference proteome</keyword>
<dbReference type="EMBL" id="CM042887">
    <property type="protein sequence ID" value="KAI4331659.1"/>
    <property type="molecule type" value="Genomic_DNA"/>
</dbReference>
<sequence length="325" mass="36914">MMMMMMMKSGELTSQNQDKLADSFSFACYDPSSDDEDDVSDAESYIEIQVQQPKHRNSLHRGPSSAREVFVFERGRRWDDAEDDDDDEEDDHIELRISISSAVPLPRISPQCFHDAIESRIGYLEEKPIEEPSSMVIRKGANWGKVRFPAVKRVLGVLFSNLKVTPEVCHTQEKDVFNVILKGKNEQLELLRPSNMTQAVKATESKVTKFLIKVRAMQIRPFFSSILKNCQVMGTRSGNKGQAKNRGIEDTVQCYEMVPNKVFRQGSIGKSRKDRDLGRKDALVYGTCSMTSALGQVKYALGNYICAVQMKFQLEFVSPSCWLRN</sequence>
<reference evidence="2" key="1">
    <citation type="journal article" date="2023" name="Front. Plant Sci.">
        <title>Chromosomal-level genome assembly of Melastoma candidum provides insights into trichome evolution.</title>
        <authorList>
            <person name="Zhong Y."/>
            <person name="Wu W."/>
            <person name="Sun C."/>
            <person name="Zou P."/>
            <person name="Liu Y."/>
            <person name="Dai S."/>
            <person name="Zhou R."/>
        </authorList>
    </citation>
    <scope>NUCLEOTIDE SEQUENCE [LARGE SCALE GENOMIC DNA]</scope>
</reference>
<protein>
    <submittedName>
        <fullName evidence="1">Uncharacterized protein</fullName>
    </submittedName>
</protein>
<organism evidence="1 2">
    <name type="scientific">Melastoma candidum</name>
    <dbReference type="NCBI Taxonomy" id="119954"/>
    <lineage>
        <taxon>Eukaryota</taxon>
        <taxon>Viridiplantae</taxon>
        <taxon>Streptophyta</taxon>
        <taxon>Embryophyta</taxon>
        <taxon>Tracheophyta</taxon>
        <taxon>Spermatophyta</taxon>
        <taxon>Magnoliopsida</taxon>
        <taxon>eudicotyledons</taxon>
        <taxon>Gunneridae</taxon>
        <taxon>Pentapetalae</taxon>
        <taxon>rosids</taxon>
        <taxon>malvids</taxon>
        <taxon>Myrtales</taxon>
        <taxon>Melastomataceae</taxon>
        <taxon>Melastomatoideae</taxon>
        <taxon>Melastomateae</taxon>
        <taxon>Melastoma</taxon>
    </lineage>
</organism>
<accession>A0ACB9N791</accession>
<dbReference type="Proteomes" id="UP001057402">
    <property type="component" value="Chromosome 8"/>
</dbReference>
<gene>
    <name evidence="1" type="ORF">MLD38_029822</name>
</gene>
<proteinExistence type="predicted"/>